<feature type="compositionally biased region" description="Basic residues" evidence="2">
    <location>
        <begin position="115"/>
        <end position="129"/>
    </location>
</feature>
<sequence>MKESGGKIKIEKSIEGSDTNAIASQATNVITFDYPNAYQNFSNRSSNETRGEGDRSARNGQKLDFIGTSTAIKDIFGLPYSADVGVAVAIHNIGNGTLLIDGAVVPDNNEEQTKQKIRNISKRRKRPRGRSNNGTESIDRIHPSLSVTDEHAVDLLSQNNKALTIQNEEDLLKYVSEMGKSQTKYLALTQETKQDNEDDSLVQKHSTECNSEKSEMIHSKLNEILIPPDSYTNDLVSPDSEIDKNDNVYTKWKFQDYNMLVGSDAIVLKSSNGSEDSNGPNAASKMDAGNKTKAENSSLALRIVDAEDLRSKLDQRQKQKSYADVAGAPDTTNAESKKDHTTKNEQAIIPYPDFANVSINSCVLPSSEFQYKLHEHGFFAQQWNPTKDLSLGTNTTISQGAPSSSPVCMVLDAYLDNLIENVPQLALCLQEKGLIQAVKLFDTKELPTLKATDLLLGHNAKRNDTTQPAFASKPLFSPEVVESNASMMLEFLKTNCSKENSTYLLKRNAGETTVQLLDVTSLSRQRHKKWIHWLAMINMRFAMRLDKVINDIKDSSDSSVVSREYRQKKRALLENALELLEELADMEGRKHETICCSIYEQLADSYLDAHEGTSSTKDDSDNVVECSFLQSASTEPQIYDKVGNDNLSKASDYLKDAVKVLHPCLDDAFYKYDCDKDDDFLLETIEAFAMQIYGVYHKLINVSMSLTESHLMKYKSSSVMQSLRLSARVIADASKLLLRISDLSDSQNSIFGHDRRDFIESISYQYSLSIENCGNFARSFAADEAWRERGHASGEDVICLLRDVEILSCHTDELLRLSSSTGDELQIPQSLVEKTNGILNLDYLSGVIPLSENGVLVNNHQSVQAGNKYLSTQKHLKKERRRVLVASAIKYSEAAFCFSTYVTESQTKHEKLWRLMMQRCGDAYNEIGKLLLETLNSIISSNKKSEALVPLLLSAEFWFKEGLEYFTKCSDVRNIAFLRANLSTCCKQRASISQFRMTFPERNETFDKNIDSHFEKCLNDAAKHLELAHVALDQRDSSNPQTWDLVSLELAATYLLIGVRRRQSLFGDNASASNTNPASEGCERAIVRPLELAKDIYGSLGIKEKVAATKYQLALYYSKVWTCKRSESYTRDKLSKAFQNLADAHKYYFENLKTNETSLICLILDLSSLYSIASASYEWQEKALLCCLDTLPAFSSTYCKHSSNAPTKENWEAQMRLLNDRMVDRVMSLLVSLVKIEKAQNSSSKKYQDIYREAVSLKLSWSLKSENGSSNNFQVFDLLSIVKSGHEKTLQEQSQ</sequence>
<evidence type="ECO:0000256" key="2">
    <source>
        <dbReference type="SAM" id="MobiDB-lite"/>
    </source>
</evidence>
<feature type="region of interest" description="Disordered" evidence="2">
    <location>
        <begin position="271"/>
        <end position="295"/>
    </location>
</feature>
<dbReference type="InterPro" id="IPR056582">
    <property type="entry name" value="EDRF1_N"/>
</dbReference>
<evidence type="ECO:0000259" key="3">
    <source>
        <dbReference type="Pfam" id="PF23788"/>
    </source>
</evidence>
<feature type="compositionally biased region" description="Polar residues" evidence="2">
    <location>
        <begin position="271"/>
        <end position="281"/>
    </location>
</feature>
<dbReference type="EMBL" id="BLLK01000069">
    <property type="protein sequence ID" value="GFH60743.1"/>
    <property type="molecule type" value="Genomic_DNA"/>
</dbReference>
<feature type="region of interest" description="Disordered" evidence="2">
    <location>
        <begin position="312"/>
        <end position="344"/>
    </location>
</feature>
<dbReference type="Proteomes" id="UP001054902">
    <property type="component" value="Unassembled WGS sequence"/>
</dbReference>
<dbReference type="PANTHER" id="PTHR15000">
    <property type="entry name" value="ERYTHROID DIFFERENTIATION-RELATED FACTOR 1"/>
    <property type="match status" value="1"/>
</dbReference>
<comment type="caution">
    <text evidence="4">The sequence shown here is derived from an EMBL/GenBank/DDBJ whole genome shotgun (WGS) entry which is preliminary data.</text>
</comment>
<accession>A0AAD3DAC6</accession>
<reference evidence="4 5" key="1">
    <citation type="journal article" date="2021" name="Sci. Rep.">
        <title>The genome of the diatom Chaetoceros tenuissimus carries an ancient integrated fragment of an extant virus.</title>
        <authorList>
            <person name="Hongo Y."/>
            <person name="Kimura K."/>
            <person name="Takaki Y."/>
            <person name="Yoshida Y."/>
            <person name="Baba S."/>
            <person name="Kobayashi G."/>
            <person name="Nagasaki K."/>
            <person name="Hano T."/>
            <person name="Tomaru Y."/>
        </authorList>
    </citation>
    <scope>NUCLEOTIDE SEQUENCE [LARGE SCALE GENOMIC DNA]</scope>
    <source>
        <strain evidence="4 5">NIES-3715</strain>
    </source>
</reference>
<dbReference type="PANTHER" id="PTHR15000:SF1">
    <property type="entry name" value="ERYTHROID DIFFERENTIATION-RELATED FACTOR 1"/>
    <property type="match status" value="1"/>
</dbReference>
<feature type="compositionally biased region" description="Basic and acidic residues" evidence="2">
    <location>
        <begin position="47"/>
        <end position="57"/>
    </location>
</feature>
<keyword evidence="5" id="KW-1185">Reference proteome</keyword>
<evidence type="ECO:0000313" key="4">
    <source>
        <dbReference type="EMBL" id="GFH60743.1"/>
    </source>
</evidence>
<proteinExistence type="predicted"/>
<evidence type="ECO:0000313" key="5">
    <source>
        <dbReference type="Proteomes" id="UP001054902"/>
    </source>
</evidence>
<dbReference type="GO" id="GO:0045893">
    <property type="term" value="P:positive regulation of DNA-templated transcription"/>
    <property type="evidence" value="ECO:0007669"/>
    <property type="project" value="TreeGrafter"/>
</dbReference>
<dbReference type="Pfam" id="PF23788">
    <property type="entry name" value="EDRF1_N"/>
    <property type="match status" value="1"/>
</dbReference>
<protein>
    <recommendedName>
        <fullName evidence="3">EDRF1 N-terminal domain-containing protein</fullName>
    </recommendedName>
</protein>
<feature type="domain" description="EDRF1 N-terminal" evidence="3">
    <location>
        <begin position="410"/>
        <end position="608"/>
    </location>
</feature>
<evidence type="ECO:0000256" key="1">
    <source>
        <dbReference type="SAM" id="Coils"/>
    </source>
</evidence>
<gene>
    <name evidence="4" type="ORF">CTEN210_17219</name>
</gene>
<name>A0AAD3DAC6_9STRA</name>
<feature type="region of interest" description="Disordered" evidence="2">
    <location>
        <begin position="109"/>
        <end position="144"/>
    </location>
</feature>
<keyword evidence="1" id="KW-0175">Coiled coil</keyword>
<feature type="region of interest" description="Disordered" evidence="2">
    <location>
        <begin position="41"/>
        <end position="61"/>
    </location>
</feature>
<feature type="coiled-coil region" evidence="1">
    <location>
        <begin position="562"/>
        <end position="589"/>
    </location>
</feature>
<organism evidence="4 5">
    <name type="scientific">Chaetoceros tenuissimus</name>
    <dbReference type="NCBI Taxonomy" id="426638"/>
    <lineage>
        <taxon>Eukaryota</taxon>
        <taxon>Sar</taxon>
        <taxon>Stramenopiles</taxon>
        <taxon>Ochrophyta</taxon>
        <taxon>Bacillariophyta</taxon>
        <taxon>Coscinodiscophyceae</taxon>
        <taxon>Chaetocerotophycidae</taxon>
        <taxon>Chaetocerotales</taxon>
        <taxon>Chaetocerotaceae</taxon>
        <taxon>Chaetoceros</taxon>
    </lineage>
</organism>